<dbReference type="Proteomes" id="UP000219688">
    <property type="component" value="Unassembled WGS sequence"/>
</dbReference>
<evidence type="ECO:0000313" key="2">
    <source>
        <dbReference type="Proteomes" id="UP000219688"/>
    </source>
</evidence>
<keyword evidence="2" id="KW-1185">Reference proteome</keyword>
<name>A0A285VD92_9MICO</name>
<proteinExistence type="predicted"/>
<gene>
    <name evidence="1" type="ORF">SAMN05421879_101403</name>
</gene>
<accession>A0A285VD92</accession>
<reference evidence="2" key="1">
    <citation type="submission" date="2017-08" db="EMBL/GenBank/DDBJ databases">
        <authorList>
            <person name="Varghese N."/>
            <person name="Submissions S."/>
        </authorList>
    </citation>
    <scope>NUCLEOTIDE SEQUENCE [LARGE SCALE GENOMIC DNA]</scope>
    <source>
        <strain evidence="2">USBA17B2</strain>
    </source>
</reference>
<dbReference type="AlphaFoldDB" id="A0A285VD92"/>
<sequence>MDNFCAAGAGRAMLPRMSFEDLPKDWPARPLDDVSVGASVVDLCVSDRDRGVGGLSVLLCRTDRTLSQPVFVEEVPGSELCEVVARMVEAGSHLPGVGGVVVSVVRPWGAVTDLDRAAHQSALEACRGSGIPLLGMYVVTRASVTHLPLAEGLELHPGGASRDAPDAA</sequence>
<organism evidence="1 2">
    <name type="scientific">Ornithinimicrobium cerasi</name>
    <dbReference type="NCBI Taxonomy" id="2248773"/>
    <lineage>
        <taxon>Bacteria</taxon>
        <taxon>Bacillati</taxon>
        <taxon>Actinomycetota</taxon>
        <taxon>Actinomycetes</taxon>
        <taxon>Micrococcales</taxon>
        <taxon>Ornithinimicrobiaceae</taxon>
        <taxon>Ornithinimicrobium</taxon>
    </lineage>
</organism>
<dbReference type="EMBL" id="OBQK01000001">
    <property type="protein sequence ID" value="SOC52069.1"/>
    <property type="molecule type" value="Genomic_DNA"/>
</dbReference>
<evidence type="ECO:0000313" key="1">
    <source>
        <dbReference type="EMBL" id="SOC52069.1"/>
    </source>
</evidence>
<protein>
    <submittedName>
        <fullName evidence="1">Uncharacterized protein</fullName>
    </submittedName>
</protein>